<organism evidence="11 12">
    <name type="scientific">Porites lobata</name>
    <dbReference type="NCBI Taxonomy" id="104759"/>
    <lineage>
        <taxon>Eukaryota</taxon>
        <taxon>Metazoa</taxon>
        <taxon>Cnidaria</taxon>
        <taxon>Anthozoa</taxon>
        <taxon>Hexacorallia</taxon>
        <taxon>Scleractinia</taxon>
        <taxon>Fungiina</taxon>
        <taxon>Poritidae</taxon>
        <taxon>Porites</taxon>
    </lineage>
</organism>
<keyword evidence="9" id="KW-1133">Transmembrane helix</keyword>
<protein>
    <recommendedName>
        <fullName evidence="10">LITAF domain-containing protein</fullName>
    </recommendedName>
</protein>
<keyword evidence="6" id="KW-0862">Zinc</keyword>
<evidence type="ECO:0000256" key="1">
    <source>
        <dbReference type="ARBA" id="ARBA00004414"/>
    </source>
</evidence>
<evidence type="ECO:0000259" key="10">
    <source>
        <dbReference type="PROSITE" id="PS51837"/>
    </source>
</evidence>
<evidence type="ECO:0000256" key="6">
    <source>
        <dbReference type="ARBA" id="ARBA00022833"/>
    </source>
</evidence>
<evidence type="ECO:0000256" key="4">
    <source>
        <dbReference type="ARBA" id="ARBA00005975"/>
    </source>
</evidence>
<dbReference type="Proteomes" id="UP001159405">
    <property type="component" value="Unassembled WGS sequence"/>
</dbReference>
<dbReference type="Pfam" id="PF10601">
    <property type="entry name" value="zf-LITAF-like"/>
    <property type="match status" value="1"/>
</dbReference>
<evidence type="ECO:0000256" key="3">
    <source>
        <dbReference type="ARBA" id="ARBA00004630"/>
    </source>
</evidence>
<comment type="similarity">
    <text evidence="4">Belongs to the CDIP1/LITAF family.</text>
</comment>
<comment type="caution">
    <text evidence="11">The sequence shown here is derived from an EMBL/GenBank/DDBJ whole genome shotgun (WGS) entry which is preliminary data.</text>
</comment>
<dbReference type="EMBL" id="CALNXK010000116">
    <property type="protein sequence ID" value="CAH3160337.1"/>
    <property type="molecule type" value="Genomic_DNA"/>
</dbReference>
<evidence type="ECO:0000256" key="8">
    <source>
        <dbReference type="SAM" id="MobiDB-lite"/>
    </source>
</evidence>
<evidence type="ECO:0000256" key="7">
    <source>
        <dbReference type="ARBA" id="ARBA00023136"/>
    </source>
</evidence>
<evidence type="ECO:0000313" key="12">
    <source>
        <dbReference type="Proteomes" id="UP001159405"/>
    </source>
</evidence>
<sequence length="130" mass="14705">MSFLKAVSSQPNVAGKTEGDGEKVTGRQIINMESFHIDDREDFKDESLYTFCGSCKNHVMTTVTYRVGKMTIVFAAALCLLGCFGGCCLVPFLWKRFQDVEHVCPNCQLKLGKYRRPTKNICCKVRMFIC</sequence>
<dbReference type="PANTHER" id="PTHR23292">
    <property type="entry name" value="LIPOPOLYSACCHARIDE-INDUCED TUMOR NECROSIS FACTOR-ALPHA FACTOR"/>
    <property type="match status" value="1"/>
</dbReference>
<dbReference type="InterPro" id="IPR037519">
    <property type="entry name" value="LITAF_fam"/>
</dbReference>
<evidence type="ECO:0000256" key="2">
    <source>
        <dbReference type="ARBA" id="ARBA00004481"/>
    </source>
</evidence>
<name>A0ABN8QAI8_9CNID</name>
<dbReference type="PROSITE" id="PS51837">
    <property type="entry name" value="LITAF"/>
    <property type="match status" value="1"/>
</dbReference>
<keyword evidence="12" id="KW-1185">Reference proteome</keyword>
<feature type="transmembrane region" description="Helical" evidence="9">
    <location>
        <begin position="72"/>
        <end position="94"/>
    </location>
</feature>
<reference evidence="11 12" key="1">
    <citation type="submission" date="2022-05" db="EMBL/GenBank/DDBJ databases">
        <authorList>
            <consortium name="Genoscope - CEA"/>
            <person name="William W."/>
        </authorList>
    </citation>
    <scope>NUCLEOTIDE SEQUENCE [LARGE SCALE GENOMIC DNA]</scope>
</reference>
<accession>A0ABN8QAI8</accession>
<evidence type="ECO:0000256" key="5">
    <source>
        <dbReference type="ARBA" id="ARBA00022723"/>
    </source>
</evidence>
<keyword evidence="9" id="KW-0812">Transmembrane</keyword>
<comment type="subcellular location">
    <subcellularLocation>
        <location evidence="2">Endosome membrane</location>
        <topology evidence="2">Peripheral membrane protein</topology>
    </subcellularLocation>
    <subcellularLocation>
        <location evidence="1">Late endosome membrane</location>
    </subcellularLocation>
    <subcellularLocation>
        <location evidence="3">Lysosome membrane</location>
        <topology evidence="3">Peripheral membrane protein</topology>
        <orientation evidence="3">Cytoplasmic side</orientation>
    </subcellularLocation>
</comment>
<dbReference type="SMART" id="SM00714">
    <property type="entry name" value="LITAF"/>
    <property type="match status" value="1"/>
</dbReference>
<evidence type="ECO:0000313" key="11">
    <source>
        <dbReference type="EMBL" id="CAH3160337.1"/>
    </source>
</evidence>
<gene>
    <name evidence="11" type="ORF">PLOB_00004126</name>
</gene>
<proteinExistence type="inferred from homology"/>
<keyword evidence="5" id="KW-0479">Metal-binding</keyword>
<evidence type="ECO:0000256" key="9">
    <source>
        <dbReference type="SAM" id="Phobius"/>
    </source>
</evidence>
<dbReference type="InterPro" id="IPR006629">
    <property type="entry name" value="LITAF"/>
</dbReference>
<keyword evidence="7 9" id="KW-0472">Membrane</keyword>
<dbReference type="PANTHER" id="PTHR23292:SF6">
    <property type="entry name" value="FI16602P1-RELATED"/>
    <property type="match status" value="1"/>
</dbReference>
<feature type="domain" description="LITAF" evidence="10">
    <location>
        <begin position="32"/>
        <end position="116"/>
    </location>
</feature>
<feature type="region of interest" description="Disordered" evidence="8">
    <location>
        <begin position="1"/>
        <end position="21"/>
    </location>
</feature>